<gene>
    <name evidence="1" type="ORF">AC058_03600</name>
</gene>
<protein>
    <submittedName>
        <fullName evidence="1">Uncharacterized protein</fullName>
    </submittedName>
</protein>
<reference evidence="1 2" key="1">
    <citation type="submission" date="2015-07" db="EMBL/GenBank/DDBJ databases">
        <title>Acinetobacter yuneri, a novel member of Acinetobacter calcoaceticus-Acinetobacter baumannii complex isolated from clinical specimen.</title>
        <authorList>
            <person name="Yu Y."/>
        </authorList>
    </citation>
    <scope>NUCLEOTIDE SEQUENCE [LARGE SCALE GENOMIC DNA]</scope>
    <source>
        <strain evidence="1 2">A362</strain>
    </source>
</reference>
<dbReference type="RefSeq" id="WP_049065398.1">
    <property type="nucleotide sequence ID" value="NZ_LFZS01000001.1"/>
</dbReference>
<dbReference type="EMBL" id="LFZS01000001">
    <property type="protein sequence ID" value="ONN56767.1"/>
    <property type="molecule type" value="Genomic_DNA"/>
</dbReference>
<proteinExistence type="predicted"/>
<organism evidence="1 2">
    <name type="scientific">Acinetobacter genomosp. 33YU</name>
    <dbReference type="NCBI Taxonomy" id="1675530"/>
    <lineage>
        <taxon>Bacteria</taxon>
        <taxon>Pseudomonadati</taxon>
        <taxon>Pseudomonadota</taxon>
        <taxon>Gammaproteobacteria</taxon>
        <taxon>Moraxellales</taxon>
        <taxon>Moraxellaceae</taxon>
        <taxon>Acinetobacter</taxon>
    </lineage>
</organism>
<name>A0A1V2V3M4_9GAMM</name>
<accession>A0A1V2V3M4</accession>
<dbReference type="AlphaFoldDB" id="A0A1V2V3M4"/>
<dbReference type="Proteomes" id="UP000189376">
    <property type="component" value="Unassembled WGS sequence"/>
</dbReference>
<comment type="caution">
    <text evidence="1">The sequence shown here is derived from an EMBL/GenBank/DDBJ whole genome shotgun (WGS) entry which is preliminary data.</text>
</comment>
<evidence type="ECO:0000313" key="2">
    <source>
        <dbReference type="Proteomes" id="UP000189376"/>
    </source>
</evidence>
<sequence>MEKIIFLGLFFIFLNGCQNIEQQKENKPDVVLTTKKSTAEYKNCVLEKTSVLLPLTTTETKNGFRLAKGEMGYAGVTIYIENENSITKVKGYIPSSSWAILPKKMKLALNDCA</sequence>
<evidence type="ECO:0000313" key="1">
    <source>
        <dbReference type="EMBL" id="ONN56767.1"/>
    </source>
</evidence>
<keyword evidence="2" id="KW-1185">Reference proteome</keyword>